<dbReference type="InterPro" id="IPR015991">
    <property type="entry name" value="TatD/YcfH-like"/>
</dbReference>
<dbReference type="EMBL" id="JAMPLM010000002">
    <property type="protein sequence ID" value="MEP1057441.1"/>
    <property type="molecule type" value="Genomic_DNA"/>
</dbReference>
<reference evidence="4 5" key="1">
    <citation type="submission" date="2022-04" db="EMBL/GenBank/DDBJ databases">
        <title>Positive selection, recombination, and allopatry shape intraspecific diversity of widespread and dominant cyanobacteria.</title>
        <authorList>
            <person name="Wei J."/>
            <person name="Shu W."/>
            <person name="Hu C."/>
        </authorList>
    </citation>
    <scope>NUCLEOTIDE SEQUENCE [LARGE SCALE GENOMIC DNA]</scope>
    <source>
        <strain evidence="4 5">AS-A4</strain>
    </source>
</reference>
<feature type="binding site" evidence="3">
    <location>
        <position position="9"/>
    </location>
    <ligand>
        <name>a divalent metal cation</name>
        <dbReference type="ChEBI" id="CHEBI:60240"/>
        <label>1</label>
    </ligand>
</feature>
<dbReference type="InterPro" id="IPR033665">
    <property type="entry name" value="Deacylase_DTD3"/>
</dbReference>
<dbReference type="Pfam" id="PF01026">
    <property type="entry name" value="TatD_DNase"/>
    <property type="match status" value="1"/>
</dbReference>
<dbReference type="PIRSF" id="PIRSF005902">
    <property type="entry name" value="DNase_TatD"/>
    <property type="match status" value="1"/>
</dbReference>
<comment type="cofactor">
    <cofactor evidence="3">
        <name>a divalent metal cation</name>
        <dbReference type="ChEBI" id="CHEBI:60240"/>
    </cofactor>
    <text evidence="3">Binds 2 divalent metal cations per subunit.</text>
</comment>
<dbReference type="PANTHER" id="PTHR46124">
    <property type="entry name" value="D-AMINOACYL-TRNA DEACYLASE"/>
    <property type="match status" value="1"/>
</dbReference>
<feature type="binding site" evidence="3">
    <location>
        <position position="95"/>
    </location>
    <ligand>
        <name>a divalent metal cation</name>
        <dbReference type="ChEBI" id="CHEBI:60240"/>
        <label>2</label>
    </ligand>
</feature>
<evidence type="ECO:0000256" key="1">
    <source>
        <dbReference type="ARBA" id="ARBA00022723"/>
    </source>
</evidence>
<keyword evidence="2 3" id="KW-0378">Hydrolase</keyword>
<accession>A0ABV0KE12</accession>
<dbReference type="RefSeq" id="WP_190450401.1">
    <property type="nucleotide sequence ID" value="NZ_JAMPLM010000002.1"/>
</dbReference>
<dbReference type="Proteomes" id="UP001476950">
    <property type="component" value="Unassembled WGS sequence"/>
</dbReference>
<dbReference type="NCBIfam" id="TIGR00010">
    <property type="entry name" value="YchF/TatD family DNA exonuclease"/>
    <property type="match status" value="1"/>
</dbReference>
<feature type="binding site" evidence="3">
    <location>
        <position position="207"/>
    </location>
    <ligand>
        <name>a divalent metal cation</name>
        <dbReference type="ChEBI" id="CHEBI:60240"/>
        <label>1</label>
    </ligand>
</feature>
<evidence type="ECO:0000313" key="4">
    <source>
        <dbReference type="EMBL" id="MEP1057441.1"/>
    </source>
</evidence>
<comment type="function">
    <text evidence="3">Catalyzes the hydrolysis of D-tyrosyl-tRNA(Tyr).</text>
</comment>
<comment type="catalytic activity">
    <reaction evidence="3">
        <text>D-tyrosyl-tRNA(Tyr) + H2O = D-tyrosine + tRNA(Tyr)</text>
        <dbReference type="Rhea" id="RHEA:25347"/>
        <dbReference type="Rhea" id="RHEA-COMP:9707"/>
        <dbReference type="Rhea" id="RHEA-COMP:9872"/>
        <dbReference type="ChEBI" id="CHEBI:15377"/>
        <dbReference type="ChEBI" id="CHEBI:58570"/>
        <dbReference type="ChEBI" id="CHEBI:78442"/>
        <dbReference type="ChEBI" id="CHEBI:78723"/>
    </reaction>
</comment>
<dbReference type="PROSITE" id="PS01091">
    <property type="entry name" value="TATD_3"/>
    <property type="match status" value="1"/>
</dbReference>
<keyword evidence="1 3" id="KW-0479">Metal-binding</keyword>
<sequence length="286" mass="31954">MQLIDTHVHINFDSFQADLDTIAVRWRDSGITRLVHSCVSPDEFPVIKSLADRFSELFFAVGLHPLDVETKWMDTSANEILTLAQSDTRVVAIGETGLDFFKASNREQQEAAFNAQLRIAQQLDRPVIIHCREAAESMAAMLRTFWQQHGAVKGVMHCWGGTPEETQWFLDLGLFVSFSGTVTFPKATQIHESAQMVPGDRLLIETDCPFLAPVPKRGQRNEPAYVRFVAEQVARLRQMPLSDLALQTTQNACRLFNLPIPVPLLPATELDLSAELMMGTATSTVD</sequence>
<dbReference type="PANTHER" id="PTHR46124:SF2">
    <property type="entry name" value="D-AMINOACYL-TRNA DEACYLASE"/>
    <property type="match status" value="1"/>
</dbReference>
<evidence type="ECO:0000256" key="2">
    <source>
        <dbReference type="ARBA" id="ARBA00022801"/>
    </source>
</evidence>
<dbReference type="InterPro" id="IPR032466">
    <property type="entry name" value="Metal_Hydrolase"/>
</dbReference>
<proteinExistence type="inferred from homology"/>
<feature type="binding site" evidence="3">
    <location>
        <position position="7"/>
    </location>
    <ligand>
        <name>a divalent metal cation</name>
        <dbReference type="ChEBI" id="CHEBI:60240"/>
        <label>1</label>
    </ligand>
</feature>
<dbReference type="CDD" id="cd01310">
    <property type="entry name" value="TatD_DNAse"/>
    <property type="match status" value="1"/>
</dbReference>
<comment type="caution">
    <text evidence="4">The sequence shown here is derived from an EMBL/GenBank/DDBJ whole genome shotgun (WGS) entry which is preliminary data.</text>
</comment>
<dbReference type="EC" id="3.1.1.96" evidence="3"/>
<dbReference type="Gene3D" id="3.20.20.140">
    <property type="entry name" value="Metal-dependent hydrolases"/>
    <property type="match status" value="1"/>
</dbReference>
<name>A0ABV0KE12_9CYAN</name>
<dbReference type="PROSITE" id="PS01090">
    <property type="entry name" value="TATD_2"/>
    <property type="match status" value="1"/>
</dbReference>
<feature type="binding site" evidence="3">
    <location>
        <position position="95"/>
    </location>
    <ligand>
        <name>a divalent metal cation</name>
        <dbReference type="ChEBI" id="CHEBI:60240"/>
        <label>1</label>
    </ligand>
</feature>
<dbReference type="HAMAP" id="MF_02048">
    <property type="entry name" value="Deacylase_DTD3"/>
    <property type="match status" value="1"/>
</dbReference>
<evidence type="ECO:0000256" key="3">
    <source>
        <dbReference type="HAMAP-Rule" id="MF_02048"/>
    </source>
</evidence>
<keyword evidence="5" id="KW-1185">Reference proteome</keyword>
<comment type="similarity">
    <text evidence="3">Belongs to the metallo-dependent hydrolases superfamily. TatD-type hydrolase family. DTD3 subfamily.</text>
</comment>
<gene>
    <name evidence="3" type="primary">dtd3</name>
    <name evidence="4" type="ORF">NDI38_03265</name>
</gene>
<evidence type="ECO:0000313" key="5">
    <source>
        <dbReference type="Proteomes" id="UP001476950"/>
    </source>
</evidence>
<feature type="binding site" evidence="3">
    <location>
        <position position="130"/>
    </location>
    <ligand>
        <name>a divalent metal cation</name>
        <dbReference type="ChEBI" id="CHEBI:60240"/>
        <label>2</label>
    </ligand>
</feature>
<dbReference type="SUPFAM" id="SSF51556">
    <property type="entry name" value="Metallo-dependent hydrolases"/>
    <property type="match status" value="1"/>
</dbReference>
<comment type="catalytic activity">
    <reaction evidence="3">
        <text>a D-aminoacyl-tRNA + H2O = a tRNA + a D-alpha-amino acid + H(+)</text>
        <dbReference type="Rhea" id="RHEA:13953"/>
        <dbReference type="Rhea" id="RHEA-COMP:10123"/>
        <dbReference type="Rhea" id="RHEA-COMP:10124"/>
        <dbReference type="ChEBI" id="CHEBI:15377"/>
        <dbReference type="ChEBI" id="CHEBI:15378"/>
        <dbReference type="ChEBI" id="CHEBI:59871"/>
        <dbReference type="ChEBI" id="CHEBI:78442"/>
        <dbReference type="ChEBI" id="CHEBI:79333"/>
        <dbReference type="EC" id="3.1.1.96"/>
    </reaction>
</comment>
<organism evidence="4 5">
    <name type="scientific">Stenomitos frigidus AS-A4</name>
    <dbReference type="NCBI Taxonomy" id="2933935"/>
    <lineage>
        <taxon>Bacteria</taxon>
        <taxon>Bacillati</taxon>
        <taxon>Cyanobacteriota</taxon>
        <taxon>Cyanophyceae</taxon>
        <taxon>Leptolyngbyales</taxon>
        <taxon>Leptolyngbyaceae</taxon>
        <taxon>Stenomitos</taxon>
    </lineage>
</organism>
<feature type="binding site" evidence="3">
    <location>
        <position position="157"/>
    </location>
    <ligand>
        <name>a divalent metal cation</name>
        <dbReference type="ChEBI" id="CHEBI:60240"/>
        <label>2</label>
    </ligand>
</feature>
<protein>
    <recommendedName>
        <fullName evidence="3">D-aminoacyl-tRNA deacylase</fullName>
        <ecNumber evidence="3">3.1.1.96</ecNumber>
    </recommendedName>
</protein>
<dbReference type="InterPro" id="IPR018228">
    <property type="entry name" value="DNase_TatD-rel_CS"/>
</dbReference>
<dbReference type="GO" id="GO:0016787">
    <property type="term" value="F:hydrolase activity"/>
    <property type="evidence" value="ECO:0007669"/>
    <property type="project" value="UniProtKB-KW"/>
</dbReference>
<dbReference type="PROSITE" id="PS01137">
    <property type="entry name" value="TATD_1"/>
    <property type="match status" value="1"/>
</dbReference>
<dbReference type="InterPro" id="IPR001130">
    <property type="entry name" value="TatD-like"/>
</dbReference>